<dbReference type="AlphaFoldDB" id="A0A9D1DFG7"/>
<evidence type="ECO:0000313" key="2">
    <source>
        <dbReference type="Proteomes" id="UP000824242"/>
    </source>
</evidence>
<dbReference type="InterPro" id="IPR021508">
    <property type="entry name" value="Gp17-like"/>
</dbReference>
<dbReference type="Pfam" id="PF11367">
    <property type="entry name" value="Tail_completion_gp17"/>
    <property type="match status" value="1"/>
</dbReference>
<proteinExistence type="predicted"/>
<reference evidence="1" key="2">
    <citation type="journal article" date="2021" name="PeerJ">
        <title>Extensive microbial diversity within the chicken gut microbiome revealed by metagenomics and culture.</title>
        <authorList>
            <person name="Gilroy R."/>
            <person name="Ravi A."/>
            <person name="Getino M."/>
            <person name="Pursley I."/>
            <person name="Horton D.L."/>
            <person name="Alikhan N.F."/>
            <person name="Baker D."/>
            <person name="Gharbi K."/>
            <person name="Hall N."/>
            <person name="Watson M."/>
            <person name="Adriaenssens E.M."/>
            <person name="Foster-Nyarko E."/>
            <person name="Jarju S."/>
            <person name="Secka A."/>
            <person name="Antonio M."/>
            <person name="Oren A."/>
            <person name="Chaudhuri R.R."/>
            <person name="La Ragione R."/>
            <person name="Hildebrand F."/>
            <person name="Pallen M.J."/>
        </authorList>
    </citation>
    <scope>NUCLEOTIDE SEQUENCE</scope>
    <source>
        <strain evidence="1">ChiSxjej1B13-7958</strain>
    </source>
</reference>
<name>A0A9D1DFG7_9FIRM</name>
<accession>A0A9D1DFG7</accession>
<dbReference type="Proteomes" id="UP000824242">
    <property type="component" value="Unassembled WGS sequence"/>
</dbReference>
<dbReference type="EMBL" id="DVGZ01000124">
    <property type="protein sequence ID" value="HIR48242.1"/>
    <property type="molecule type" value="Genomic_DNA"/>
</dbReference>
<gene>
    <name evidence="1" type="ORF">IAB89_11425</name>
</gene>
<sequence length="112" mass="12879">MDELVQLLTAITQNTYHYAAPPNTQPPYIVWQEFSQSDTMDADGEQDQYAVSGTIDIFSLMEKEPIVKQVRESLNDSEIAFSLKSVQYEQDTGLIHWEYEFDLVGGLDEWPK</sequence>
<protein>
    <submittedName>
        <fullName evidence="1">DUF3168 domain-containing protein</fullName>
    </submittedName>
</protein>
<reference evidence="1" key="1">
    <citation type="submission" date="2020-10" db="EMBL/GenBank/DDBJ databases">
        <authorList>
            <person name="Gilroy R."/>
        </authorList>
    </citation>
    <scope>NUCLEOTIDE SEQUENCE</scope>
    <source>
        <strain evidence="1">ChiSxjej1B13-7958</strain>
    </source>
</reference>
<organism evidence="1 2">
    <name type="scientific">Candidatus Caccousia avicola</name>
    <dbReference type="NCBI Taxonomy" id="2840721"/>
    <lineage>
        <taxon>Bacteria</taxon>
        <taxon>Bacillati</taxon>
        <taxon>Bacillota</taxon>
        <taxon>Clostridia</taxon>
        <taxon>Eubacteriales</taxon>
        <taxon>Oscillospiraceae</taxon>
        <taxon>Oscillospiraceae incertae sedis</taxon>
        <taxon>Candidatus Caccousia</taxon>
    </lineage>
</organism>
<comment type="caution">
    <text evidence="1">The sequence shown here is derived from an EMBL/GenBank/DDBJ whole genome shotgun (WGS) entry which is preliminary data.</text>
</comment>
<evidence type="ECO:0000313" key="1">
    <source>
        <dbReference type="EMBL" id="HIR48242.1"/>
    </source>
</evidence>